<sequence length="335" mass="35532">MLDHGRRVFIQGLISAAAAGSGMSLVCHAAAVQAQSAPPLAEVDPVVDSLQIISTGHEWTEGPLWVGDQNGYLLFSDVPGNTIHRWDGHSTAVFLRPSGYAGTPIPSTIREGGSNGLALGRGGLLIADSGNRCVSAIDLETRQRTVLVDRYRGRRFNSPNDLLVANNGDIYFTDPPYGLAGVVDSPLRELTFTGVFRITPDNQVHLITDALFPNGIALSPDQRTLYATDRTGWIAIELDAQSQAARRSVLVASSSVGGGGDGMKTDASGNLWCSGPGGVHVFSRLGHPIGHIRVAGRTSNCAFGADGYIYITNAQQVVRGKISERFARIARTAGQ</sequence>
<dbReference type="Proteomes" id="UP000445000">
    <property type="component" value="Unassembled WGS sequence"/>
</dbReference>
<keyword evidence="1" id="KW-0378">Hydrolase</keyword>
<keyword evidence="2" id="KW-0732">Signal</keyword>
<evidence type="ECO:0000256" key="1">
    <source>
        <dbReference type="ARBA" id="ARBA00022801"/>
    </source>
</evidence>
<reference evidence="5" key="1">
    <citation type="submission" date="2020-01" db="EMBL/GenBank/DDBJ databases">
        <title>'Steroidobacter agaridevorans' sp. nov., agar-degrading bacteria isolated from rhizosphere soils.</title>
        <authorList>
            <person name="Ikenaga M."/>
            <person name="Kataoka M."/>
            <person name="Murouchi A."/>
            <person name="Katsuragi S."/>
            <person name="Sakai M."/>
        </authorList>
    </citation>
    <scope>NUCLEOTIDE SEQUENCE [LARGE SCALE GENOMIC DNA]</scope>
    <source>
        <strain evidence="5">YU21-B</strain>
    </source>
</reference>
<dbReference type="InterPro" id="IPR011042">
    <property type="entry name" value="6-blade_b-propeller_TolB-like"/>
</dbReference>
<dbReference type="PANTHER" id="PTHR47572">
    <property type="entry name" value="LIPOPROTEIN-RELATED"/>
    <property type="match status" value="1"/>
</dbReference>
<gene>
    <name evidence="4" type="primary">gnl_4</name>
    <name evidence="4" type="ORF">GCM10011487_54420</name>
</gene>
<evidence type="ECO:0000256" key="2">
    <source>
        <dbReference type="SAM" id="SignalP"/>
    </source>
</evidence>
<evidence type="ECO:0000313" key="5">
    <source>
        <dbReference type="Proteomes" id="UP000445000"/>
    </source>
</evidence>
<dbReference type="Pfam" id="PF08450">
    <property type="entry name" value="SGL"/>
    <property type="match status" value="1"/>
</dbReference>
<evidence type="ECO:0000313" key="4">
    <source>
        <dbReference type="EMBL" id="GFE83442.1"/>
    </source>
</evidence>
<proteinExistence type="predicted"/>
<dbReference type="GO" id="GO:0016787">
    <property type="term" value="F:hydrolase activity"/>
    <property type="evidence" value="ECO:0007669"/>
    <property type="project" value="UniProtKB-KW"/>
</dbReference>
<keyword evidence="5" id="KW-1185">Reference proteome</keyword>
<comment type="caution">
    <text evidence="4">The sequence shown here is derived from an EMBL/GenBank/DDBJ whole genome shotgun (WGS) entry which is preliminary data.</text>
</comment>
<feature type="domain" description="SMP-30/Gluconolactonase/LRE-like region" evidence="3">
    <location>
        <begin position="59"/>
        <end position="314"/>
    </location>
</feature>
<accession>A0A829YKW8</accession>
<dbReference type="Gene3D" id="2.120.10.30">
    <property type="entry name" value="TolB, C-terminal domain"/>
    <property type="match status" value="1"/>
</dbReference>
<dbReference type="SUPFAM" id="SSF63829">
    <property type="entry name" value="Calcium-dependent phosphotriesterase"/>
    <property type="match status" value="1"/>
</dbReference>
<feature type="signal peptide" evidence="2">
    <location>
        <begin position="1"/>
        <end position="29"/>
    </location>
</feature>
<evidence type="ECO:0000259" key="3">
    <source>
        <dbReference type="Pfam" id="PF08450"/>
    </source>
</evidence>
<dbReference type="EMBL" id="BLJN01000006">
    <property type="protein sequence ID" value="GFE83442.1"/>
    <property type="molecule type" value="Genomic_DNA"/>
</dbReference>
<organism evidence="4 5">
    <name type="scientific">Steroidobacter agaridevorans</name>
    <dbReference type="NCBI Taxonomy" id="2695856"/>
    <lineage>
        <taxon>Bacteria</taxon>
        <taxon>Pseudomonadati</taxon>
        <taxon>Pseudomonadota</taxon>
        <taxon>Gammaproteobacteria</taxon>
        <taxon>Steroidobacterales</taxon>
        <taxon>Steroidobacteraceae</taxon>
        <taxon>Steroidobacter</taxon>
    </lineage>
</organism>
<dbReference type="AlphaFoldDB" id="A0A829YKW8"/>
<feature type="chain" id="PRO_5032608576" evidence="2">
    <location>
        <begin position="30"/>
        <end position="335"/>
    </location>
</feature>
<dbReference type="InterPro" id="IPR051262">
    <property type="entry name" value="SMP-30/CGR1_Lactonase"/>
</dbReference>
<dbReference type="PANTHER" id="PTHR47572:SF4">
    <property type="entry name" value="LACTONASE DRP35"/>
    <property type="match status" value="1"/>
</dbReference>
<name>A0A829YKW8_9GAMM</name>
<dbReference type="InterPro" id="IPR013658">
    <property type="entry name" value="SGL"/>
</dbReference>
<protein>
    <submittedName>
        <fullName evidence="4">Gluconolactonase</fullName>
    </submittedName>
</protein>